<evidence type="ECO:0000256" key="1">
    <source>
        <dbReference type="SAM" id="MobiDB-lite"/>
    </source>
</evidence>
<reference evidence="3 4" key="1">
    <citation type="journal article" date="2014" name="J. Biotechnol.">
        <title>Complete genome sequence of the actinobacterium Actinoplanes friuliensis HAG 010964, producer of the lipopeptide antibiotic friulimycin.</title>
        <authorList>
            <person name="Ruckert C."/>
            <person name="Szczepanowski R."/>
            <person name="Albersmeier A."/>
            <person name="Goesmann A."/>
            <person name="Fischer N."/>
            <person name="Steinkamper A."/>
            <person name="Puhler A."/>
            <person name="Biener R."/>
            <person name="Schwartz D."/>
            <person name="Kalinowski J."/>
        </authorList>
    </citation>
    <scope>NUCLEOTIDE SEQUENCE [LARGE SCALE GENOMIC DNA]</scope>
    <source>
        <strain evidence="3 4">DSM 7358</strain>
    </source>
</reference>
<dbReference type="KEGG" id="afs:AFR_12105"/>
<dbReference type="OrthoDB" id="4961576at2"/>
<feature type="domain" description="TIR" evidence="2">
    <location>
        <begin position="1"/>
        <end position="126"/>
    </location>
</feature>
<dbReference type="RefSeq" id="WP_023360766.1">
    <property type="nucleotide sequence ID" value="NC_022657.1"/>
</dbReference>
<dbReference type="PROSITE" id="PS50104">
    <property type="entry name" value="TIR"/>
    <property type="match status" value="1"/>
</dbReference>
<organism evidence="3 4">
    <name type="scientific">Actinoplanes friuliensis DSM 7358</name>
    <dbReference type="NCBI Taxonomy" id="1246995"/>
    <lineage>
        <taxon>Bacteria</taxon>
        <taxon>Bacillati</taxon>
        <taxon>Actinomycetota</taxon>
        <taxon>Actinomycetes</taxon>
        <taxon>Micromonosporales</taxon>
        <taxon>Micromonosporaceae</taxon>
        <taxon>Actinoplanes</taxon>
    </lineage>
</organism>
<dbReference type="AlphaFoldDB" id="U5VV77"/>
<dbReference type="SUPFAM" id="SSF52200">
    <property type="entry name" value="Toll/Interleukin receptor TIR domain"/>
    <property type="match status" value="1"/>
</dbReference>
<dbReference type="GO" id="GO:0007165">
    <property type="term" value="P:signal transduction"/>
    <property type="evidence" value="ECO:0007669"/>
    <property type="project" value="InterPro"/>
</dbReference>
<dbReference type="Proteomes" id="UP000017746">
    <property type="component" value="Chromosome"/>
</dbReference>
<proteinExistence type="predicted"/>
<dbReference type="STRING" id="1246995.AFR_12105"/>
<feature type="compositionally biased region" description="Polar residues" evidence="1">
    <location>
        <begin position="140"/>
        <end position="154"/>
    </location>
</feature>
<feature type="region of interest" description="Disordered" evidence="1">
    <location>
        <begin position="133"/>
        <end position="154"/>
    </location>
</feature>
<evidence type="ECO:0000259" key="2">
    <source>
        <dbReference type="PROSITE" id="PS50104"/>
    </source>
</evidence>
<keyword evidence="4" id="KW-1185">Reference proteome</keyword>
<dbReference type="Gene3D" id="3.40.50.10140">
    <property type="entry name" value="Toll/interleukin-1 receptor homology (TIR) domain"/>
    <property type="match status" value="1"/>
</dbReference>
<accession>U5VV77</accession>
<evidence type="ECO:0000313" key="3">
    <source>
        <dbReference type="EMBL" id="AGZ40707.1"/>
    </source>
</evidence>
<dbReference type="InterPro" id="IPR035897">
    <property type="entry name" value="Toll_tir_struct_dom_sf"/>
</dbReference>
<dbReference type="EMBL" id="CP006272">
    <property type="protein sequence ID" value="AGZ40707.1"/>
    <property type="molecule type" value="Genomic_DNA"/>
</dbReference>
<name>U5VV77_9ACTN</name>
<dbReference type="HOGENOM" id="CLU_1567342_0_0_11"/>
<gene>
    <name evidence="3" type="ORF">AFR_12105</name>
</gene>
<dbReference type="eggNOG" id="COG2319">
    <property type="taxonomic scope" value="Bacteria"/>
</dbReference>
<evidence type="ECO:0000313" key="4">
    <source>
        <dbReference type="Proteomes" id="UP000017746"/>
    </source>
</evidence>
<sequence length="170" mass="19052">MHRHVFICYRHDGSSANYVERLAGYLATHIIPCWYDREVVSGDRWSKVLRQQVDTCAAMIVVMTPAAEESEWIEREISRAQQQGKPVMPLLLSGQVFFRLSDLHYENVTAGRMPSESYLAALRNHLKGGYRSADAVGGHSSEQTGQQRMHSSPAGTVGTIATRVLRQFCA</sequence>
<protein>
    <recommendedName>
        <fullName evidence="2">TIR domain-containing protein</fullName>
    </recommendedName>
</protein>
<dbReference type="InterPro" id="IPR000157">
    <property type="entry name" value="TIR_dom"/>
</dbReference>
<dbReference type="Pfam" id="PF13676">
    <property type="entry name" value="TIR_2"/>
    <property type="match status" value="1"/>
</dbReference>